<dbReference type="GO" id="GO:0005737">
    <property type="term" value="C:cytoplasm"/>
    <property type="evidence" value="ECO:0007669"/>
    <property type="project" value="TreeGrafter"/>
</dbReference>
<dbReference type="PANTHER" id="PTHR13847:SF289">
    <property type="entry name" value="GLYCINE OXIDASE"/>
    <property type="match status" value="1"/>
</dbReference>
<name>A0A6L3MWH2_9BURK</name>
<dbReference type="AlphaFoldDB" id="A0A6L3MWH2"/>
<comment type="caution">
    <text evidence="3">The sequence shown here is derived from an EMBL/GenBank/DDBJ whole genome shotgun (WGS) entry which is preliminary data.</text>
</comment>
<dbReference type="SUPFAM" id="SSF51905">
    <property type="entry name" value="FAD/NAD(P)-binding domain"/>
    <property type="match status" value="1"/>
</dbReference>
<evidence type="ECO:0000259" key="2">
    <source>
        <dbReference type="Pfam" id="PF01266"/>
    </source>
</evidence>
<dbReference type="PANTHER" id="PTHR13847">
    <property type="entry name" value="SARCOSINE DEHYDROGENASE-RELATED"/>
    <property type="match status" value="1"/>
</dbReference>
<feature type="domain" description="FAD dependent oxidoreductase" evidence="2">
    <location>
        <begin position="161"/>
        <end position="589"/>
    </location>
</feature>
<evidence type="ECO:0000313" key="3">
    <source>
        <dbReference type="EMBL" id="KAB0636229.1"/>
    </source>
</evidence>
<dbReference type="Gene3D" id="3.30.9.10">
    <property type="entry name" value="D-Amino Acid Oxidase, subunit A, domain 2"/>
    <property type="match status" value="1"/>
</dbReference>
<organism evidence="3 4">
    <name type="scientific">Burkholderia stagnalis</name>
    <dbReference type="NCBI Taxonomy" id="1503054"/>
    <lineage>
        <taxon>Bacteria</taxon>
        <taxon>Pseudomonadati</taxon>
        <taxon>Pseudomonadota</taxon>
        <taxon>Betaproteobacteria</taxon>
        <taxon>Burkholderiales</taxon>
        <taxon>Burkholderiaceae</taxon>
        <taxon>Burkholderia</taxon>
        <taxon>Burkholderia cepacia complex</taxon>
    </lineage>
</organism>
<dbReference type="Pfam" id="PF01266">
    <property type="entry name" value="DAO"/>
    <property type="match status" value="1"/>
</dbReference>
<dbReference type="InterPro" id="IPR006076">
    <property type="entry name" value="FAD-dep_OxRdtase"/>
</dbReference>
<evidence type="ECO:0000313" key="4">
    <source>
        <dbReference type="Proteomes" id="UP000473470"/>
    </source>
</evidence>
<dbReference type="GO" id="GO:0016491">
    <property type="term" value="F:oxidoreductase activity"/>
    <property type="evidence" value="ECO:0007669"/>
    <property type="project" value="UniProtKB-KW"/>
</dbReference>
<dbReference type="InterPro" id="IPR036188">
    <property type="entry name" value="FAD/NAD-bd_sf"/>
</dbReference>
<keyword evidence="1" id="KW-0560">Oxidoreductase</keyword>
<dbReference type="Proteomes" id="UP000473470">
    <property type="component" value="Unassembled WGS sequence"/>
</dbReference>
<sequence length="630" mass="69091">MTLTDTPSDTTMKILLLDLLSQPLQDSLLADNVVYRPDLLNKSQDMLARTLIEGEIDALISSEPVPRKAIDEWAAARASTVYVVRVVIPDPNAHDLLDYAPSGEIEAGRSVTLQAVGKSLGDAYVNAFDLLEGRWVKQALRSRFAVDEAALPDVVAGRTKVLLVGAGLVNLVTGYRLQQEGYAVHFVDARPDPGAARAWTAYGCSHGGDDARMFTLSEMDNYNDRQVSLTMNSLFRRSVTELGWNVHWQETLSDGELRWVREFEGIPVWLADKYNEDIFALSRASHPKWTRWIDDDPDLFTAALMREGILRLYSDKTQFAAAVRRQNRIGATRHVLTPQEVAQQHPALADAVRGGHVAGGVHVVGFTVNSHKFVRELLRRLRAGGAEFTWERSVQSLERDAQARVCGVRIDGDVLEADHYVLSTGAYGDALLSGTETKGKIHGVLGAWLRIPNLEPDLRHSLKLARKGHITEDANITVATDEHGRPILVIGSGYGHTGVDPRNVDLAQLRQIYEGLVDTAAKYFPASYRAAAEAGNLRDSFKYCVRPWTSSGLGVFEILPGANGGRCVITGGHNTGGFAQAPEIAQAVFDAVERREHPMHFAYHPNRPGVFLGASAPLPQTLAHPEAVLG</sequence>
<protein>
    <submittedName>
        <fullName evidence="3">FAD-binding oxidoreductase</fullName>
    </submittedName>
</protein>
<reference evidence="3 4" key="1">
    <citation type="submission" date="2019-09" db="EMBL/GenBank/DDBJ databases">
        <title>Draft genome sequences of 48 bacterial type strains from the CCUG.</title>
        <authorList>
            <person name="Tunovic T."/>
            <person name="Pineiro-Iglesias B."/>
            <person name="Unosson C."/>
            <person name="Inganas E."/>
            <person name="Ohlen M."/>
            <person name="Cardew S."/>
            <person name="Jensie-Markopoulos S."/>
            <person name="Salva-Serra F."/>
            <person name="Jaen-Luchoro D."/>
            <person name="Karlsson R."/>
            <person name="Svensson-Stadler L."/>
            <person name="Chun J."/>
            <person name="Moore E."/>
        </authorList>
    </citation>
    <scope>NUCLEOTIDE SEQUENCE [LARGE SCALE GENOMIC DNA]</scope>
    <source>
        <strain evidence="3 4">CCUG 65686</strain>
    </source>
</reference>
<proteinExistence type="predicted"/>
<dbReference type="EMBL" id="VZOK01000030">
    <property type="protein sequence ID" value="KAB0636229.1"/>
    <property type="molecule type" value="Genomic_DNA"/>
</dbReference>
<evidence type="ECO:0000256" key="1">
    <source>
        <dbReference type="ARBA" id="ARBA00023002"/>
    </source>
</evidence>
<gene>
    <name evidence="3" type="ORF">F7R25_20445</name>
</gene>
<dbReference type="Gene3D" id="3.50.50.60">
    <property type="entry name" value="FAD/NAD(P)-binding domain"/>
    <property type="match status" value="1"/>
</dbReference>
<accession>A0A6L3MWH2</accession>